<gene>
    <name evidence="1" type="ORF">CR194_17135</name>
</gene>
<reference evidence="1 2" key="1">
    <citation type="submission" date="2017-10" db="EMBL/GenBank/DDBJ databases">
        <title>Bacillus sp. nov., a halophilic bacterium isolated from a Keqin Lake.</title>
        <authorList>
            <person name="Wang H."/>
        </authorList>
    </citation>
    <scope>NUCLEOTIDE SEQUENCE [LARGE SCALE GENOMIC DNA]</scope>
    <source>
        <strain evidence="1 2">KQ-12</strain>
    </source>
</reference>
<name>A0A323TAB5_9BACI</name>
<protein>
    <submittedName>
        <fullName evidence="1">Uncharacterized protein</fullName>
    </submittedName>
</protein>
<accession>A0A323TAB5</accession>
<proteinExistence type="predicted"/>
<dbReference type="AlphaFoldDB" id="A0A323TAB5"/>
<sequence length="61" mass="7136">MLLEGNTLWVKEARKKARENDGKVVSRAWKKEWGACDGYPNSNVFYIDTLNKFRRLKPIPP</sequence>
<dbReference type="Proteomes" id="UP000248214">
    <property type="component" value="Unassembled WGS sequence"/>
</dbReference>
<evidence type="ECO:0000313" key="2">
    <source>
        <dbReference type="Proteomes" id="UP000248214"/>
    </source>
</evidence>
<dbReference type="EMBL" id="PDOD01000005">
    <property type="protein sequence ID" value="PYZ91926.1"/>
    <property type="molecule type" value="Genomic_DNA"/>
</dbReference>
<comment type="caution">
    <text evidence="1">The sequence shown here is derived from an EMBL/GenBank/DDBJ whole genome shotgun (WGS) entry which is preliminary data.</text>
</comment>
<evidence type="ECO:0000313" key="1">
    <source>
        <dbReference type="EMBL" id="PYZ91926.1"/>
    </source>
</evidence>
<organism evidence="1 2">
    <name type="scientific">Salipaludibacillus keqinensis</name>
    <dbReference type="NCBI Taxonomy" id="2045207"/>
    <lineage>
        <taxon>Bacteria</taxon>
        <taxon>Bacillati</taxon>
        <taxon>Bacillota</taxon>
        <taxon>Bacilli</taxon>
        <taxon>Bacillales</taxon>
        <taxon>Bacillaceae</taxon>
    </lineage>
</organism>
<keyword evidence="2" id="KW-1185">Reference proteome</keyword>